<dbReference type="RefSeq" id="WP_341566456.1">
    <property type="nucleotide sequence ID" value="NZ_JBAKAR010000002.1"/>
</dbReference>
<dbReference type="SMART" id="SM00267">
    <property type="entry name" value="GGDEF"/>
    <property type="match status" value="1"/>
</dbReference>
<dbReference type="Pfam" id="PF00563">
    <property type="entry name" value="EAL"/>
    <property type="match status" value="1"/>
</dbReference>
<dbReference type="PROSITE" id="PS50883">
    <property type="entry name" value="EAL"/>
    <property type="match status" value="1"/>
</dbReference>
<reference evidence="5 6" key="1">
    <citation type="submission" date="2024-02" db="EMBL/GenBank/DDBJ databases">
        <title>Bacteria isolated from the canopy kelp, Nereocystis luetkeana.</title>
        <authorList>
            <person name="Pfister C.A."/>
            <person name="Younker I.T."/>
            <person name="Light S.H."/>
        </authorList>
    </citation>
    <scope>NUCLEOTIDE SEQUENCE [LARGE SCALE GENOMIC DNA]</scope>
    <source>
        <strain evidence="5 6">TI.4.07</strain>
    </source>
</reference>
<dbReference type="PANTHER" id="PTHR44757">
    <property type="entry name" value="DIGUANYLATE CYCLASE DGCP"/>
    <property type="match status" value="1"/>
</dbReference>
<dbReference type="SUPFAM" id="SSF55073">
    <property type="entry name" value="Nucleotide cyclase"/>
    <property type="match status" value="1"/>
</dbReference>
<dbReference type="Gene3D" id="6.10.340.10">
    <property type="match status" value="1"/>
</dbReference>
<dbReference type="PANTHER" id="PTHR44757:SF2">
    <property type="entry name" value="BIOFILM ARCHITECTURE MAINTENANCE PROTEIN MBAA"/>
    <property type="match status" value="1"/>
</dbReference>
<feature type="transmembrane region" description="Helical" evidence="2">
    <location>
        <begin position="267"/>
        <end position="289"/>
    </location>
</feature>
<accession>A0ABU9G334</accession>
<dbReference type="CDD" id="cd01948">
    <property type="entry name" value="EAL"/>
    <property type="match status" value="1"/>
</dbReference>
<organism evidence="5 6">
    <name type="scientific">Marinomonas arenicola</name>
    <dbReference type="NCBI Taxonomy" id="569601"/>
    <lineage>
        <taxon>Bacteria</taxon>
        <taxon>Pseudomonadati</taxon>
        <taxon>Pseudomonadota</taxon>
        <taxon>Gammaproteobacteria</taxon>
        <taxon>Oceanospirillales</taxon>
        <taxon>Oceanospirillaceae</taxon>
        <taxon>Marinomonas</taxon>
    </lineage>
</organism>
<evidence type="ECO:0000259" key="3">
    <source>
        <dbReference type="PROSITE" id="PS50883"/>
    </source>
</evidence>
<keyword evidence="2" id="KW-1133">Transmembrane helix</keyword>
<dbReference type="CDD" id="cd01949">
    <property type="entry name" value="GGDEF"/>
    <property type="match status" value="1"/>
</dbReference>
<keyword evidence="6" id="KW-1185">Reference proteome</keyword>
<evidence type="ECO:0000259" key="4">
    <source>
        <dbReference type="PROSITE" id="PS50887"/>
    </source>
</evidence>
<keyword evidence="2" id="KW-0472">Membrane</keyword>
<keyword evidence="2" id="KW-0812">Transmembrane</keyword>
<name>A0ABU9G334_9GAMM</name>
<dbReference type="EMBL" id="JBAKAR010000002">
    <property type="protein sequence ID" value="MEL0612446.1"/>
    <property type="molecule type" value="Genomic_DNA"/>
</dbReference>
<dbReference type="Gene3D" id="3.30.70.270">
    <property type="match status" value="1"/>
</dbReference>
<evidence type="ECO:0000256" key="1">
    <source>
        <dbReference type="SAM" id="Coils"/>
    </source>
</evidence>
<comment type="caution">
    <text evidence="5">The sequence shown here is derived from an EMBL/GenBank/DDBJ whole genome shotgun (WGS) entry which is preliminary data.</text>
</comment>
<sequence>MLKTLKGRLYLLSIIIVIPFYFFIYLSFDYSRTMVENELLKSALIVSNQAVENHKRLMTSTERFLVLLAAFPQVKKPNSETCQRFISEISPLYERYVNIGVPDKAGILTCNGTQLESPLDLSDRRYIRDAMTQDRFTSSGVHIDRATGLPTVNFAYPVHSLTDPKNIVGAAVVVISLDWWSVLLNSNQLPENTISYLLDNYGNPVASYPDKAAFDIPKHFNMVIRSHDGVHRVFVQHQIKGWDGQVLLTFMTGIAVDEPLSTIDKRYTLIATTFTMLVVLILILLRLFFLNSISKPLNRLSDLAMKLGQNKYVHAALPTGVKEMDDLQDSFLDMAERKAQAEKKIVRQAQTDSLTGISNRDAFNQKLSEILMVRSDGHQIAIILLGLDNFKEVNDTLGHETGDEVLKTIASRLIACVPSAQLISRLGGDEFILLLEGFDDEKLMVLSEQIRKSVKEPLMASHCEVVVTASIGIALYPDDGTTARELMGAVDQAMYFAKQSGRDAARRFNRRLKEALTKKIELIQDLRQAVINQEFYLLYQPIINKQGEVAKFEALIRWHHPRKGLIPPDYFIQFAEESGQIVEIGHWVIQEAKRALAPIREVYGNGIQISVNVSPMQLSKQQGEDGRLLAELLSKPVGGSPTHIQNGLVVEITEHLLMNSDESTRRALLAFREEGIQVALDDFGTGYSSLAYIMNYDIDYLKIDREFVQKLGEESASETLCEAIISMAHALGVSVIAEGVETRMQADLLLGYGCDYLQGYFFSKPIPLNQILKYQQDKDLSV</sequence>
<keyword evidence="1" id="KW-0175">Coiled coil</keyword>
<dbReference type="InterPro" id="IPR052155">
    <property type="entry name" value="Biofilm_reg_signaling"/>
</dbReference>
<dbReference type="Proteomes" id="UP001379949">
    <property type="component" value="Unassembled WGS sequence"/>
</dbReference>
<dbReference type="Gene3D" id="3.30.450.20">
    <property type="entry name" value="PAS domain"/>
    <property type="match status" value="1"/>
</dbReference>
<dbReference type="PROSITE" id="PS50887">
    <property type="entry name" value="GGDEF"/>
    <property type="match status" value="1"/>
</dbReference>
<feature type="domain" description="GGDEF" evidence="4">
    <location>
        <begin position="378"/>
        <end position="510"/>
    </location>
</feature>
<protein>
    <submittedName>
        <fullName evidence="5">EAL domain-containing protein</fullName>
    </submittedName>
</protein>
<dbReference type="InterPro" id="IPR001633">
    <property type="entry name" value="EAL_dom"/>
</dbReference>
<dbReference type="SUPFAM" id="SSF141868">
    <property type="entry name" value="EAL domain-like"/>
    <property type="match status" value="1"/>
</dbReference>
<feature type="transmembrane region" description="Helical" evidence="2">
    <location>
        <begin position="9"/>
        <end position="28"/>
    </location>
</feature>
<evidence type="ECO:0000313" key="5">
    <source>
        <dbReference type="EMBL" id="MEL0612446.1"/>
    </source>
</evidence>
<feature type="coiled-coil region" evidence="1">
    <location>
        <begin position="324"/>
        <end position="352"/>
    </location>
</feature>
<dbReference type="CDD" id="cd12914">
    <property type="entry name" value="PDC1_DGC_like"/>
    <property type="match status" value="1"/>
</dbReference>
<evidence type="ECO:0000256" key="2">
    <source>
        <dbReference type="SAM" id="Phobius"/>
    </source>
</evidence>
<dbReference type="InterPro" id="IPR043128">
    <property type="entry name" value="Rev_trsase/Diguanyl_cyclase"/>
</dbReference>
<dbReference type="InterPro" id="IPR000160">
    <property type="entry name" value="GGDEF_dom"/>
</dbReference>
<feature type="domain" description="EAL" evidence="3">
    <location>
        <begin position="519"/>
        <end position="779"/>
    </location>
</feature>
<evidence type="ECO:0000313" key="6">
    <source>
        <dbReference type="Proteomes" id="UP001379949"/>
    </source>
</evidence>
<dbReference type="InterPro" id="IPR029787">
    <property type="entry name" value="Nucleotide_cyclase"/>
</dbReference>
<gene>
    <name evidence="5" type="ORF">V6242_04760</name>
</gene>
<dbReference type="InterPro" id="IPR035919">
    <property type="entry name" value="EAL_sf"/>
</dbReference>
<dbReference type="Pfam" id="PF00990">
    <property type="entry name" value="GGDEF"/>
    <property type="match status" value="1"/>
</dbReference>
<dbReference type="NCBIfam" id="TIGR00254">
    <property type="entry name" value="GGDEF"/>
    <property type="match status" value="1"/>
</dbReference>
<dbReference type="Gene3D" id="3.20.20.450">
    <property type="entry name" value="EAL domain"/>
    <property type="match status" value="1"/>
</dbReference>
<proteinExistence type="predicted"/>
<dbReference type="SMART" id="SM00052">
    <property type="entry name" value="EAL"/>
    <property type="match status" value="1"/>
</dbReference>